<dbReference type="PANTHER" id="PTHR35936">
    <property type="entry name" value="MEMBRANE-BOUND LYTIC MUREIN TRANSGLYCOSYLASE F"/>
    <property type="match status" value="1"/>
</dbReference>
<dbReference type="Pfam" id="PF00497">
    <property type="entry name" value="SBP_bac_3"/>
    <property type="match status" value="1"/>
</dbReference>
<evidence type="ECO:0000259" key="3">
    <source>
        <dbReference type="SMART" id="SM00062"/>
    </source>
</evidence>
<dbReference type="EMBL" id="JAUCBP010000007">
    <property type="protein sequence ID" value="MDM7861200.1"/>
    <property type="molecule type" value="Genomic_DNA"/>
</dbReference>
<protein>
    <submittedName>
        <fullName evidence="4">Transporter substrate-binding domain-containing protein</fullName>
    </submittedName>
</protein>
<comment type="similarity">
    <text evidence="1">Belongs to the bacterial solute-binding protein 3 family.</text>
</comment>
<proteinExistence type="inferred from homology"/>
<dbReference type="RefSeq" id="WP_289365588.1">
    <property type="nucleotide sequence ID" value="NZ_JAUCBP010000007.1"/>
</dbReference>
<organism evidence="4 5">
    <name type="scientific">Alteromonas arenosi</name>
    <dbReference type="NCBI Taxonomy" id="3055817"/>
    <lineage>
        <taxon>Bacteria</taxon>
        <taxon>Pseudomonadati</taxon>
        <taxon>Pseudomonadota</taxon>
        <taxon>Gammaproteobacteria</taxon>
        <taxon>Alteromonadales</taxon>
        <taxon>Alteromonadaceae</taxon>
        <taxon>Alteromonas/Salinimonas group</taxon>
        <taxon>Alteromonas</taxon>
    </lineage>
</organism>
<sequence length="269" mass="30452">MFRGVGLRIIVLLLIINTVGGAGASSSTIVTISVFEDHNRYVQSANSYGLSWHLFNAAAQQAGYKLEIFPTSWRASIQRVQNRRVDLVYAALKSEEREQWATFSLPLITEGAALFAHPSSPVNGIEDIDFANDVVGVSAKSIQESLAYEMGFKNVYATIDRPQLYQMLAADRLDYLFFGTSVINYYCVHFSPEKSKNCMKQVSPIYNENSVHVLTLSTNQRTVEILENINQALFAMRQSDEIKEWFTRYPEANDNHAEWVAKLEKLYSQ</sequence>
<feature type="domain" description="Solute-binding protein family 3/N-terminal" evidence="3">
    <location>
        <begin position="39"/>
        <end position="253"/>
    </location>
</feature>
<keyword evidence="5" id="KW-1185">Reference proteome</keyword>
<evidence type="ECO:0000256" key="2">
    <source>
        <dbReference type="ARBA" id="ARBA00022729"/>
    </source>
</evidence>
<keyword evidence="2" id="KW-0732">Signal</keyword>
<evidence type="ECO:0000256" key="1">
    <source>
        <dbReference type="ARBA" id="ARBA00010333"/>
    </source>
</evidence>
<dbReference type="InterPro" id="IPR001638">
    <property type="entry name" value="Solute-binding_3/MltF_N"/>
</dbReference>
<dbReference type="SUPFAM" id="SSF53850">
    <property type="entry name" value="Periplasmic binding protein-like II"/>
    <property type="match status" value="1"/>
</dbReference>
<dbReference type="SMART" id="SM00062">
    <property type="entry name" value="PBPb"/>
    <property type="match status" value="1"/>
</dbReference>
<comment type="caution">
    <text evidence="4">The sequence shown here is derived from an EMBL/GenBank/DDBJ whole genome shotgun (WGS) entry which is preliminary data.</text>
</comment>
<name>A0ABT7SYD8_9ALTE</name>
<evidence type="ECO:0000313" key="4">
    <source>
        <dbReference type="EMBL" id="MDM7861200.1"/>
    </source>
</evidence>
<reference evidence="4 5" key="1">
    <citation type="submission" date="2023-06" db="EMBL/GenBank/DDBJ databases">
        <title>Alteromonas sp. ASW11-36 isolated from intertidal sand.</title>
        <authorList>
            <person name="Li Y."/>
        </authorList>
    </citation>
    <scope>NUCLEOTIDE SEQUENCE [LARGE SCALE GENOMIC DNA]</scope>
    <source>
        <strain evidence="4 5">ASW11-36</strain>
    </source>
</reference>
<gene>
    <name evidence="4" type="ORF">QTP81_11385</name>
</gene>
<accession>A0ABT7SYD8</accession>
<dbReference type="Proteomes" id="UP001234343">
    <property type="component" value="Unassembled WGS sequence"/>
</dbReference>
<dbReference type="Gene3D" id="3.40.190.10">
    <property type="entry name" value="Periplasmic binding protein-like II"/>
    <property type="match status" value="2"/>
</dbReference>
<evidence type="ECO:0000313" key="5">
    <source>
        <dbReference type="Proteomes" id="UP001234343"/>
    </source>
</evidence>